<proteinExistence type="predicted"/>
<accession>A0ACB5U6X0</accession>
<evidence type="ECO:0000313" key="1">
    <source>
        <dbReference type="EMBL" id="GMF02705.1"/>
    </source>
</evidence>
<keyword evidence="2" id="KW-1185">Reference proteome</keyword>
<reference evidence="1" key="1">
    <citation type="submission" date="2023-04" db="EMBL/GenBank/DDBJ databases">
        <title>Candida boidinii NBRC 1967.</title>
        <authorList>
            <person name="Ichikawa N."/>
            <person name="Sato H."/>
            <person name="Tonouchi N."/>
        </authorList>
    </citation>
    <scope>NUCLEOTIDE SEQUENCE</scope>
    <source>
        <strain evidence="1">NBRC 1967</strain>
    </source>
</reference>
<name>A0ACB5U6X0_CANBO</name>
<sequence length="226" mass="25649">MTDINNDDDDDVYKNGGMVINNNNNKQQQQGQITIIDLTDDDNYGIDTESDTDIDYDSGVMVKTGKRKFTSGSNNTIDDNIINFQDSESETTSSINKRCNRKKSKHNLNIQIEGYEHDTDTDTDTDINYHIMKNQKSTLLDIDDNVSVLNSDSETDTSFVFYEKILKSTDYDLNGNDRDDKDKIEGSTLTTPPNNENVEQKINDLTYLDIANIGEFSFICHYSITV</sequence>
<comment type="caution">
    <text evidence="1">The sequence shown here is derived from an EMBL/GenBank/DDBJ whole genome shotgun (WGS) entry which is preliminary data.</text>
</comment>
<gene>
    <name evidence="1" type="ORF">Cboi01_000616000</name>
</gene>
<protein>
    <submittedName>
        <fullName evidence="1">Unnamed protein product</fullName>
    </submittedName>
</protein>
<organism evidence="1 2">
    <name type="scientific">Candida boidinii</name>
    <name type="common">Yeast</name>
    <dbReference type="NCBI Taxonomy" id="5477"/>
    <lineage>
        <taxon>Eukaryota</taxon>
        <taxon>Fungi</taxon>
        <taxon>Dikarya</taxon>
        <taxon>Ascomycota</taxon>
        <taxon>Saccharomycotina</taxon>
        <taxon>Pichiomycetes</taxon>
        <taxon>Pichiales</taxon>
        <taxon>Pichiaceae</taxon>
        <taxon>Ogataea</taxon>
        <taxon>Ogataea/Candida clade</taxon>
    </lineage>
</organism>
<dbReference type="EMBL" id="BSXV01005708">
    <property type="protein sequence ID" value="GMF02705.1"/>
    <property type="molecule type" value="Genomic_DNA"/>
</dbReference>
<evidence type="ECO:0000313" key="2">
    <source>
        <dbReference type="Proteomes" id="UP001165101"/>
    </source>
</evidence>
<dbReference type="Proteomes" id="UP001165101">
    <property type="component" value="Unassembled WGS sequence"/>
</dbReference>